<protein>
    <submittedName>
        <fullName evidence="2">Uncharacterized protein</fullName>
    </submittedName>
</protein>
<feature type="region of interest" description="Disordered" evidence="1">
    <location>
        <begin position="1"/>
        <end position="28"/>
    </location>
</feature>
<evidence type="ECO:0000313" key="3">
    <source>
        <dbReference type="Proteomes" id="UP000837801"/>
    </source>
</evidence>
<name>A0A9P0QVR2_9ASCO</name>
<reference evidence="2" key="1">
    <citation type="submission" date="2022-03" db="EMBL/GenBank/DDBJ databases">
        <authorList>
            <person name="Legras J.-L."/>
            <person name="Devillers H."/>
            <person name="Grondin C."/>
        </authorList>
    </citation>
    <scope>NUCLEOTIDE SEQUENCE</scope>
    <source>
        <strain evidence="2">CLIB 1423</strain>
    </source>
</reference>
<dbReference type="EMBL" id="CAKXYY010000023">
    <property type="protein sequence ID" value="CAH2355221.1"/>
    <property type="molecule type" value="Genomic_DNA"/>
</dbReference>
<dbReference type="Proteomes" id="UP000837801">
    <property type="component" value="Unassembled WGS sequence"/>
</dbReference>
<feature type="compositionally biased region" description="Polar residues" evidence="1">
    <location>
        <begin position="1"/>
        <end position="14"/>
    </location>
</feature>
<sequence>MSSPGPNTANSGSCTAPKKSKKVRKGQTDEEFLAQKTQFFKDGPFINSEDWLYDATTENSQKELNEKQKADRVIMLHAVEREYYSRNYLRCLELIHRAEVLFDVSDEETTEHLEHEYQSAGIVTKKSAKIEKHILELLQIKEKCLKRLAEAEASE</sequence>
<gene>
    <name evidence="2" type="ORF">CLIB1423_23S00496</name>
</gene>
<dbReference type="AlphaFoldDB" id="A0A9P0QVR2"/>
<dbReference type="OrthoDB" id="4082971at2759"/>
<organism evidence="2 3">
    <name type="scientific">[Candida] railenensis</name>
    <dbReference type="NCBI Taxonomy" id="45579"/>
    <lineage>
        <taxon>Eukaryota</taxon>
        <taxon>Fungi</taxon>
        <taxon>Dikarya</taxon>
        <taxon>Ascomycota</taxon>
        <taxon>Saccharomycotina</taxon>
        <taxon>Pichiomycetes</taxon>
        <taxon>Debaryomycetaceae</taxon>
        <taxon>Kurtzmaniella</taxon>
    </lineage>
</organism>
<evidence type="ECO:0000256" key="1">
    <source>
        <dbReference type="SAM" id="MobiDB-lite"/>
    </source>
</evidence>
<accession>A0A9P0QVR2</accession>
<proteinExistence type="predicted"/>
<keyword evidence="3" id="KW-1185">Reference proteome</keyword>
<comment type="caution">
    <text evidence="2">The sequence shown here is derived from an EMBL/GenBank/DDBJ whole genome shotgun (WGS) entry which is preliminary data.</text>
</comment>
<evidence type="ECO:0000313" key="2">
    <source>
        <dbReference type="EMBL" id="CAH2355221.1"/>
    </source>
</evidence>